<dbReference type="InterPro" id="IPR000719">
    <property type="entry name" value="Prot_kinase_dom"/>
</dbReference>
<dbReference type="EC" id="2.7.11.1" evidence="3"/>
<dbReference type="PANTHER" id="PTHR22984:SF25">
    <property type="entry name" value="PROTEIN KINASE DOMAIN-CONTAINING PROTEIN"/>
    <property type="match status" value="1"/>
</dbReference>
<evidence type="ECO:0000256" key="6">
    <source>
        <dbReference type="ARBA" id="ARBA00022741"/>
    </source>
</evidence>
<dbReference type="GO" id="GO:0005737">
    <property type="term" value="C:cytoplasm"/>
    <property type="evidence" value="ECO:0007669"/>
    <property type="project" value="TreeGrafter"/>
</dbReference>
<dbReference type="InterPro" id="IPR011009">
    <property type="entry name" value="Kinase-like_dom_sf"/>
</dbReference>
<keyword evidence="6" id="KW-0547">Nucleotide-binding</keyword>
<comment type="caution">
    <text evidence="12">The sequence shown here is derived from an EMBL/GenBank/DDBJ whole genome shotgun (WGS) entry which is preliminary data.</text>
</comment>
<evidence type="ECO:0000313" key="12">
    <source>
        <dbReference type="EMBL" id="NWZ16901.1"/>
    </source>
</evidence>
<evidence type="ECO:0000313" key="13">
    <source>
        <dbReference type="Proteomes" id="UP000521525"/>
    </source>
</evidence>
<protein>
    <recommendedName>
        <fullName evidence="3">non-specific serine/threonine protein kinase</fullName>
        <ecNumber evidence="3">2.7.11.1</ecNumber>
    </recommendedName>
</protein>
<keyword evidence="13" id="KW-1185">Reference proteome</keyword>
<comment type="catalytic activity">
    <reaction evidence="9">
        <text>L-threonyl-[protein] + ATP = O-phospho-L-threonyl-[protein] + ADP + H(+)</text>
        <dbReference type="Rhea" id="RHEA:46608"/>
        <dbReference type="Rhea" id="RHEA-COMP:11060"/>
        <dbReference type="Rhea" id="RHEA-COMP:11605"/>
        <dbReference type="ChEBI" id="CHEBI:15378"/>
        <dbReference type="ChEBI" id="CHEBI:30013"/>
        <dbReference type="ChEBI" id="CHEBI:30616"/>
        <dbReference type="ChEBI" id="CHEBI:61977"/>
        <dbReference type="ChEBI" id="CHEBI:456216"/>
        <dbReference type="EC" id="2.7.11.1"/>
    </reaction>
</comment>
<evidence type="ECO:0000256" key="5">
    <source>
        <dbReference type="ARBA" id="ARBA00022679"/>
    </source>
</evidence>
<comment type="similarity">
    <text evidence="2">Belongs to the protein kinase superfamily. CAMK Ser/Thr protein kinase family. PIM subfamily.</text>
</comment>
<reference evidence="12 13" key="1">
    <citation type="submission" date="2019-09" db="EMBL/GenBank/DDBJ databases">
        <title>Bird 10,000 Genomes (B10K) Project - Family phase.</title>
        <authorList>
            <person name="Zhang G."/>
        </authorList>
    </citation>
    <scope>NUCLEOTIDE SEQUENCE [LARGE SCALE GENOMIC DNA]</scope>
    <source>
        <strain evidence="12">OUT-0050</strain>
        <tissue evidence="12">Muscle</tissue>
    </source>
</reference>
<dbReference type="EMBL" id="VZSP01008943">
    <property type="protein sequence ID" value="NWZ16901.1"/>
    <property type="molecule type" value="Genomic_DNA"/>
</dbReference>
<dbReference type="GO" id="GO:0043657">
    <property type="term" value="C:host cell"/>
    <property type="evidence" value="ECO:0007669"/>
    <property type="project" value="UniProtKB-SubCell"/>
</dbReference>
<sequence length="166" mass="18398">YRQGLLLGSGGCSSIYSGTQLADGAPVRDRARSEGGSQQASVPGGALVPLELVLLWMVSRPGFHSGVWLLDWFEVPKGFALVTERPQRCQDLWYFLHERRFLTEPMARGLFHQVLEAMRPCSSLSVLHSHIKAENVLVDLAMGKAKLIDFGCGMILQDTFYTRMSG</sequence>
<evidence type="ECO:0000259" key="11">
    <source>
        <dbReference type="PROSITE" id="PS50011"/>
    </source>
</evidence>
<evidence type="ECO:0000256" key="4">
    <source>
        <dbReference type="ARBA" id="ARBA00022527"/>
    </source>
</evidence>
<dbReference type="PANTHER" id="PTHR22984">
    <property type="entry name" value="SERINE/THREONINE-PROTEIN KINASE PIM"/>
    <property type="match status" value="1"/>
</dbReference>
<feature type="non-terminal residue" evidence="12">
    <location>
        <position position="166"/>
    </location>
</feature>
<feature type="non-terminal residue" evidence="12">
    <location>
        <position position="1"/>
    </location>
</feature>
<comment type="catalytic activity">
    <reaction evidence="10">
        <text>L-seryl-[protein] + ATP = O-phospho-L-seryl-[protein] + ADP + H(+)</text>
        <dbReference type="Rhea" id="RHEA:17989"/>
        <dbReference type="Rhea" id="RHEA-COMP:9863"/>
        <dbReference type="Rhea" id="RHEA-COMP:11604"/>
        <dbReference type="ChEBI" id="CHEBI:15378"/>
        <dbReference type="ChEBI" id="CHEBI:29999"/>
        <dbReference type="ChEBI" id="CHEBI:30616"/>
        <dbReference type="ChEBI" id="CHEBI:83421"/>
        <dbReference type="ChEBI" id="CHEBI:456216"/>
        <dbReference type="EC" id="2.7.11.1"/>
    </reaction>
</comment>
<evidence type="ECO:0000256" key="7">
    <source>
        <dbReference type="ARBA" id="ARBA00022777"/>
    </source>
</evidence>
<dbReference type="GO" id="GO:0005524">
    <property type="term" value="F:ATP binding"/>
    <property type="evidence" value="ECO:0007669"/>
    <property type="project" value="UniProtKB-KW"/>
</dbReference>
<gene>
    <name evidence="12" type="primary">Pim1_14</name>
    <name evidence="12" type="ORF">AGEPHO_R12535</name>
</gene>
<evidence type="ECO:0000256" key="1">
    <source>
        <dbReference type="ARBA" id="ARBA00004340"/>
    </source>
</evidence>
<organism evidence="12 13">
    <name type="scientific">Agelaius phoeniceus</name>
    <name type="common">Red-winged blackbird</name>
    <name type="synonym">Oriolus phoeniceus</name>
    <dbReference type="NCBI Taxonomy" id="39638"/>
    <lineage>
        <taxon>Eukaryota</taxon>
        <taxon>Metazoa</taxon>
        <taxon>Chordata</taxon>
        <taxon>Craniata</taxon>
        <taxon>Vertebrata</taxon>
        <taxon>Euteleostomi</taxon>
        <taxon>Archelosauria</taxon>
        <taxon>Archosauria</taxon>
        <taxon>Dinosauria</taxon>
        <taxon>Saurischia</taxon>
        <taxon>Theropoda</taxon>
        <taxon>Coelurosauria</taxon>
        <taxon>Aves</taxon>
        <taxon>Neognathae</taxon>
        <taxon>Neoaves</taxon>
        <taxon>Telluraves</taxon>
        <taxon>Australaves</taxon>
        <taxon>Passeriformes</taxon>
        <taxon>Passeroidea</taxon>
        <taxon>Icteridae</taxon>
        <taxon>Agelaius</taxon>
    </lineage>
</organism>
<evidence type="ECO:0000256" key="3">
    <source>
        <dbReference type="ARBA" id="ARBA00012513"/>
    </source>
</evidence>
<proteinExistence type="inferred from homology"/>
<dbReference type="PROSITE" id="PS50011">
    <property type="entry name" value="PROTEIN_KINASE_DOM"/>
    <property type="match status" value="1"/>
</dbReference>
<keyword evidence="8" id="KW-0067">ATP-binding</keyword>
<dbReference type="InterPro" id="IPR051138">
    <property type="entry name" value="PIM_Ser/Thr_kinase"/>
</dbReference>
<dbReference type="AlphaFoldDB" id="A0A7K7KDT3"/>
<dbReference type="Proteomes" id="UP000521525">
    <property type="component" value="Unassembled WGS sequence"/>
</dbReference>
<dbReference type="Pfam" id="PF00069">
    <property type="entry name" value="Pkinase"/>
    <property type="match status" value="1"/>
</dbReference>
<dbReference type="SUPFAM" id="SSF56112">
    <property type="entry name" value="Protein kinase-like (PK-like)"/>
    <property type="match status" value="1"/>
</dbReference>
<evidence type="ECO:0000256" key="2">
    <source>
        <dbReference type="ARBA" id="ARBA00005505"/>
    </source>
</evidence>
<evidence type="ECO:0000256" key="8">
    <source>
        <dbReference type="ARBA" id="ARBA00022840"/>
    </source>
</evidence>
<keyword evidence="7 12" id="KW-0418">Kinase</keyword>
<accession>A0A7K7KDT3</accession>
<dbReference type="Gene3D" id="1.10.510.10">
    <property type="entry name" value="Transferase(Phosphotransferase) domain 1"/>
    <property type="match status" value="1"/>
</dbReference>
<dbReference type="Gene3D" id="3.30.200.20">
    <property type="entry name" value="Phosphorylase Kinase, domain 1"/>
    <property type="match status" value="1"/>
</dbReference>
<comment type="subcellular location">
    <subcellularLocation>
        <location evidence="1">Host cell</location>
    </subcellularLocation>
</comment>
<keyword evidence="4" id="KW-0723">Serine/threonine-protein kinase</keyword>
<evidence type="ECO:0000256" key="10">
    <source>
        <dbReference type="ARBA" id="ARBA00048679"/>
    </source>
</evidence>
<evidence type="ECO:0000256" key="9">
    <source>
        <dbReference type="ARBA" id="ARBA00047899"/>
    </source>
</evidence>
<name>A0A7K7KDT3_AGEPH</name>
<feature type="domain" description="Protein kinase" evidence="11">
    <location>
        <begin position="1"/>
        <end position="166"/>
    </location>
</feature>
<dbReference type="GO" id="GO:0004674">
    <property type="term" value="F:protein serine/threonine kinase activity"/>
    <property type="evidence" value="ECO:0007669"/>
    <property type="project" value="UniProtKB-KW"/>
</dbReference>
<keyword evidence="5" id="KW-0808">Transferase</keyword>